<sequence length="220" mass="25253">MSKDIASDYNSAFIRQLDNRIGELKAQNIELRQAQELAQKRENIVVALNRLRNQVNALKIKVDSHLSSAQKDMLTKNESFSEIYFELMKEADDFCYTAYIGDDYMPHINRGIYRERSALVPKRLMFFLTMLIISLQKTVNFPKFLLIDTPNKEGIDKENLIKNISLLSKANKVETKPNSSYQMILTTGLGAYPESFKEYVVLTLEGDNFLLKEKGKIATP</sequence>
<dbReference type="RefSeq" id="WP_229537224.1">
    <property type="nucleotide sequence ID" value="NZ_JAJHJB010000061.1"/>
</dbReference>
<organism evidence="2 3">
    <name type="scientific">Pelosinus baikalensis</name>
    <dbReference type="NCBI Taxonomy" id="2892015"/>
    <lineage>
        <taxon>Bacteria</taxon>
        <taxon>Bacillati</taxon>
        <taxon>Bacillota</taxon>
        <taxon>Negativicutes</taxon>
        <taxon>Selenomonadales</taxon>
        <taxon>Sporomusaceae</taxon>
        <taxon>Pelosinus</taxon>
    </lineage>
</organism>
<feature type="coiled-coil region" evidence="1">
    <location>
        <begin position="14"/>
        <end position="68"/>
    </location>
</feature>
<keyword evidence="3" id="KW-1185">Reference proteome</keyword>
<evidence type="ECO:0000313" key="2">
    <source>
        <dbReference type="EMBL" id="MCC5468355.1"/>
    </source>
</evidence>
<evidence type="ECO:0000256" key="1">
    <source>
        <dbReference type="SAM" id="Coils"/>
    </source>
</evidence>
<reference evidence="2" key="1">
    <citation type="submission" date="2021-11" db="EMBL/GenBank/DDBJ databases">
        <title>Description of a new species Pelosinus isolated from the bottom sediments of Lake Baikal.</title>
        <authorList>
            <person name="Zakharyuk A."/>
        </authorList>
    </citation>
    <scope>NUCLEOTIDE SEQUENCE</scope>
    <source>
        <strain evidence="2">Bkl1</strain>
    </source>
</reference>
<dbReference type="Proteomes" id="UP001165492">
    <property type="component" value="Unassembled WGS sequence"/>
</dbReference>
<comment type="caution">
    <text evidence="2">The sequence shown here is derived from an EMBL/GenBank/DDBJ whole genome shotgun (WGS) entry which is preliminary data.</text>
</comment>
<keyword evidence="1" id="KW-0175">Coiled coil</keyword>
<accession>A0ABS8HZA4</accession>
<evidence type="ECO:0000313" key="3">
    <source>
        <dbReference type="Proteomes" id="UP001165492"/>
    </source>
</evidence>
<dbReference type="EMBL" id="JAJHJB010000061">
    <property type="protein sequence ID" value="MCC5468355.1"/>
    <property type="molecule type" value="Genomic_DNA"/>
</dbReference>
<protein>
    <submittedName>
        <fullName evidence="2">Uncharacterized protein</fullName>
    </submittedName>
</protein>
<name>A0ABS8HZA4_9FIRM</name>
<gene>
    <name evidence="2" type="ORF">LMF89_23755</name>
</gene>
<proteinExistence type="predicted"/>